<sequence>MPWSRRDLGRRLDHRPGPPDGRAAPRARRLPDGFGLRRTAMSDHIPLSPLAFARADEYVFTNILSSAEPFVRSLGGPGHGDRFPGGLSVSDGDRGPSGRCGTRHRL</sequence>
<protein>
    <submittedName>
        <fullName evidence="2">Uncharacterized protein</fullName>
    </submittedName>
</protein>
<feature type="region of interest" description="Disordered" evidence="1">
    <location>
        <begin position="73"/>
        <end position="106"/>
    </location>
</feature>
<evidence type="ECO:0000313" key="2">
    <source>
        <dbReference type="EMBL" id="CDK97782.1"/>
    </source>
</evidence>
<keyword evidence="3" id="KW-1185">Reference proteome</keyword>
<evidence type="ECO:0000313" key="3">
    <source>
        <dbReference type="Proteomes" id="UP000018922"/>
    </source>
</evidence>
<dbReference type="EMBL" id="HG794546">
    <property type="protein sequence ID" value="CDK97782.1"/>
    <property type="molecule type" value="Genomic_DNA"/>
</dbReference>
<reference evidence="2 3" key="1">
    <citation type="journal article" date="2014" name="Genome Announc.">
        <title>Complete genome sequence of Magnetospirillum gryphiswaldense MSR-1.</title>
        <authorList>
            <person name="Wang X."/>
            <person name="Wang Q."/>
            <person name="Zhang W."/>
            <person name="Wang Y."/>
            <person name="Li L."/>
            <person name="Wen T."/>
            <person name="Zhang T."/>
            <person name="Zhang Y."/>
            <person name="Xu J."/>
            <person name="Hu J."/>
            <person name="Li S."/>
            <person name="Liu L."/>
            <person name="Liu J."/>
            <person name="Jiang W."/>
            <person name="Tian J."/>
            <person name="Li Y."/>
            <person name="Schuler D."/>
            <person name="Wang L."/>
            <person name="Li J."/>
        </authorList>
    </citation>
    <scope>NUCLEOTIDE SEQUENCE [LARGE SCALE GENOMIC DNA]</scope>
    <source>
        <strain evidence="3">DSM 6361 / JCM 21280 / NBRC 15271 / MSR-1</strain>
    </source>
</reference>
<feature type="compositionally biased region" description="Basic and acidic residues" evidence="1">
    <location>
        <begin position="1"/>
        <end position="17"/>
    </location>
</feature>
<gene>
    <name evidence="2" type="ordered locus">MGMSRv2__0567</name>
</gene>
<dbReference type="STRING" id="1430440.MGMSRv2__0567"/>
<name>V6EXF4_MAGGM</name>
<dbReference type="Proteomes" id="UP000018922">
    <property type="component" value="Chromosome I"/>
</dbReference>
<dbReference type="KEGG" id="mgy:MGMSRv2__0567"/>
<dbReference type="AlphaFoldDB" id="V6EXF4"/>
<proteinExistence type="predicted"/>
<evidence type="ECO:0000256" key="1">
    <source>
        <dbReference type="SAM" id="MobiDB-lite"/>
    </source>
</evidence>
<accession>V6EXF4</accession>
<organism evidence="2 3">
    <name type="scientific">Magnetospirillum gryphiswaldense (strain DSM 6361 / JCM 21280 / NBRC 15271 / MSR-1)</name>
    <dbReference type="NCBI Taxonomy" id="431944"/>
    <lineage>
        <taxon>Bacteria</taxon>
        <taxon>Pseudomonadati</taxon>
        <taxon>Pseudomonadota</taxon>
        <taxon>Alphaproteobacteria</taxon>
        <taxon>Rhodospirillales</taxon>
        <taxon>Rhodospirillaceae</taxon>
        <taxon>Magnetospirillum</taxon>
    </lineage>
</organism>
<dbReference type="HOGENOM" id="CLU_2219926_0_0_5"/>
<feature type="region of interest" description="Disordered" evidence="1">
    <location>
        <begin position="1"/>
        <end position="31"/>
    </location>
</feature>